<dbReference type="RefSeq" id="WP_106381031.1">
    <property type="nucleotide sequence ID" value="NZ_NIGF01000021.1"/>
</dbReference>
<keyword evidence="16" id="KW-1185">Reference proteome</keyword>
<evidence type="ECO:0000256" key="1">
    <source>
        <dbReference type="ARBA" id="ARBA00004651"/>
    </source>
</evidence>
<feature type="transmembrane region" description="Helical" evidence="13">
    <location>
        <begin position="224"/>
        <end position="248"/>
    </location>
</feature>
<dbReference type="PANTHER" id="PTHR10110">
    <property type="entry name" value="SODIUM/HYDROGEN EXCHANGER"/>
    <property type="match status" value="1"/>
</dbReference>
<keyword evidence="6 13" id="KW-0812">Transmembrane</keyword>
<feature type="transmembrane region" description="Helical" evidence="13">
    <location>
        <begin position="334"/>
        <end position="354"/>
    </location>
</feature>
<evidence type="ECO:0000256" key="7">
    <source>
        <dbReference type="ARBA" id="ARBA00022989"/>
    </source>
</evidence>
<dbReference type="GO" id="GO:0051453">
    <property type="term" value="P:regulation of intracellular pH"/>
    <property type="evidence" value="ECO:0007669"/>
    <property type="project" value="TreeGrafter"/>
</dbReference>
<evidence type="ECO:0000256" key="4">
    <source>
        <dbReference type="ARBA" id="ARBA00022449"/>
    </source>
</evidence>
<keyword evidence="8" id="KW-0915">Sodium</keyword>
<comment type="similarity">
    <text evidence="2">Belongs to the monovalent cation:proton antiporter 1 (CPA1) transporter (TC 2.A.36) family.</text>
</comment>
<dbReference type="GO" id="GO:0015385">
    <property type="term" value="F:sodium:proton antiporter activity"/>
    <property type="evidence" value="ECO:0007669"/>
    <property type="project" value="InterPro"/>
</dbReference>
<keyword evidence="11" id="KW-0739">Sodium transport</keyword>
<feature type="transmembrane region" description="Helical" evidence="13">
    <location>
        <begin position="86"/>
        <end position="105"/>
    </location>
</feature>
<dbReference type="InterPro" id="IPR004709">
    <property type="entry name" value="NaH_exchanger"/>
</dbReference>
<evidence type="ECO:0000313" key="15">
    <source>
        <dbReference type="EMBL" id="PQV62791.1"/>
    </source>
</evidence>
<feature type="transmembrane region" description="Helical" evidence="13">
    <location>
        <begin position="111"/>
        <end position="135"/>
    </location>
</feature>
<evidence type="ECO:0000313" key="16">
    <source>
        <dbReference type="Proteomes" id="UP000237684"/>
    </source>
</evidence>
<organism evidence="15 16">
    <name type="scientific">Abditibacterium utsteinense</name>
    <dbReference type="NCBI Taxonomy" id="1960156"/>
    <lineage>
        <taxon>Bacteria</taxon>
        <taxon>Pseudomonadati</taxon>
        <taxon>Abditibacteriota</taxon>
        <taxon>Abditibacteriia</taxon>
        <taxon>Abditibacteriales</taxon>
        <taxon>Abditibacteriaceae</taxon>
        <taxon>Abditibacterium</taxon>
    </lineage>
</organism>
<keyword evidence="9" id="KW-0406">Ion transport</keyword>
<reference evidence="15 16" key="1">
    <citation type="journal article" date="2018" name="Syst. Appl. Microbiol.">
        <title>Abditibacterium utsteinense sp. nov., the first cultivated member of candidate phylum FBP, isolated from ice-free Antarctic soil samples.</title>
        <authorList>
            <person name="Tahon G."/>
            <person name="Tytgat B."/>
            <person name="Lebbe L."/>
            <person name="Carlier A."/>
            <person name="Willems A."/>
        </authorList>
    </citation>
    <scope>NUCLEOTIDE SEQUENCE [LARGE SCALE GENOMIC DNA]</scope>
    <source>
        <strain evidence="15 16">LMG 29911</strain>
    </source>
</reference>
<dbReference type="InterPro" id="IPR018422">
    <property type="entry name" value="Cation/H_exchanger_CPA1"/>
</dbReference>
<gene>
    <name evidence="15" type="ORF">B1R32_1213</name>
</gene>
<feature type="transmembrane region" description="Helical" evidence="13">
    <location>
        <begin position="184"/>
        <end position="203"/>
    </location>
</feature>
<feature type="transmembrane region" description="Helical" evidence="13">
    <location>
        <begin position="156"/>
        <end position="178"/>
    </location>
</feature>
<evidence type="ECO:0000256" key="5">
    <source>
        <dbReference type="ARBA" id="ARBA00022475"/>
    </source>
</evidence>
<dbReference type="InParanoid" id="A0A2S8SPS4"/>
<evidence type="ECO:0000256" key="3">
    <source>
        <dbReference type="ARBA" id="ARBA00022448"/>
    </source>
</evidence>
<dbReference type="Pfam" id="PF00999">
    <property type="entry name" value="Na_H_Exchanger"/>
    <property type="match status" value="1"/>
</dbReference>
<evidence type="ECO:0000256" key="6">
    <source>
        <dbReference type="ARBA" id="ARBA00022692"/>
    </source>
</evidence>
<feature type="region of interest" description="Disordered" evidence="12">
    <location>
        <begin position="395"/>
        <end position="419"/>
    </location>
</feature>
<sequence length="419" mass="44350">MNHLNANTQFSWLLLIAFVVALLAKRLRVPYALALVVTGLAIGTARLFPQAHLEPELLFTVFLPPLLFESALHLHLDSLRRNWKPIAIYTLAGTFGSTFIVGYLVASLLAIPLASALVFGALISATDPISVIAIFKKLGAGRRLTLIMEAESLFNDGVAVVLFSVLSAAALGASATLGSGALQFGKLVIGGVVLGALIGAVASRMHRDLDDHQVEIMLTSLAAFGSYLAAEALHVSGVMAVVAAGLVIGNFGQNVMTPGIRLAVTAFWEYAGFVVNSLVFLLIGIEVVAIGWRDKIGIALGAALLVLLGRSVIYPLSLLVNRIGGEVPRAYQHVLVWGGLRGALSMALVLGLPIRFPARETLRGGDLRRGDFLAVGARFDNRAAFKSFEIGRKRGANSQRGATPEQPDHGDFSGVGLFG</sequence>
<keyword evidence="5" id="KW-1003">Cell membrane</keyword>
<evidence type="ECO:0000256" key="10">
    <source>
        <dbReference type="ARBA" id="ARBA00023136"/>
    </source>
</evidence>
<dbReference type="EMBL" id="NIGF01000021">
    <property type="protein sequence ID" value="PQV62791.1"/>
    <property type="molecule type" value="Genomic_DNA"/>
</dbReference>
<keyword evidence="4" id="KW-0050">Antiport</keyword>
<dbReference type="Proteomes" id="UP000237684">
    <property type="component" value="Unassembled WGS sequence"/>
</dbReference>
<keyword evidence="3" id="KW-0813">Transport</keyword>
<dbReference type="PANTHER" id="PTHR10110:SF195">
    <property type="entry name" value="NA(+)_H(+) ANTIPORTER NHAS2"/>
    <property type="match status" value="1"/>
</dbReference>
<proteinExistence type="inferred from homology"/>
<name>A0A2S8SPS4_9BACT</name>
<keyword evidence="10 13" id="KW-0472">Membrane</keyword>
<feature type="domain" description="Cation/H+ exchanger transmembrane" evidence="14">
    <location>
        <begin position="15"/>
        <end position="360"/>
    </location>
</feature>
<evidence type="ECO:0000256" key="11">
    <source>
        <dbReference type="ARBA" id="ARBA00023201"/>
    </source>
</evidence>
<dbReference type="PRINTS" id="PR01084">
    <property type="entry name" value="NAHEXCHNGR"/>
</dbReference>
<comment type="subcellular location">
    <subcellularLocation>
        <location evidence="1">Cell membrane</location>
        <topology evidence="1">Multi-pass membrane protein</topology>
    </subcellularLocation>
</comment>
<feature type="transmembrane region" description="Helical" evidence="13">
    <location>
        <begin position="31"/>
        <end position="51"/>
    </location>
</feature>
<evidence type="ECO:0000256" key="9">
    <source>
        <dbReference type="ARBA" id="ARBA00023065"/>
    </source>
</evidence>
<dbReference type="AlphaFoldDB" id="A0A2S8SPS4"/>
<dbReference type="GO" id="GO:0015386">
    <property type="term" value="F:potassium:proton antiporter activity"/>
    <property type="evidence" value="ECO:0007669"/>
    <property type="project" value="TreeGrafter"/>
</dbReference>
<dbReference type="GO" id="GO:0098719">
    <property type="term" value="P:sodium ion import across plasma membrane"/>
    <property type="evidence" value="ECO:0007669"/>
    <property type="project" value="TreeGrafter"/>
</dbReference>
<evidence type="ECO:0000256" key="12">
    <source>
        <dbReference type="SAM" id="MobiDB-lite"/>
    </source>
</evidence>
<feature type="transmembrane region" description="Helical" evidence="13">
    <location>
        <begin position="296"/>
        <end position="314"/>
    </location>
</feature>
<evidence type="ECO:0000256" key="13">
    <source>
        <dbReference type="SAM" id="Phobius"/>
    </source>
</evidence>
<evidence type="ECO:0000259" key="14">
    <source>
        <dbReference type="Pfam" id="PF00999"/>
    </source>
</evidence>
<dbReference type="Gene3D" id="6.10.140.1330">
    <property type="match status" value="1"/>
</dbReference>
<dbReference type="GO" id="GO:0005886">
    <property type="term" value="C:plasma membrane"/>
    <property type="evidence" value="ECO:0007669"/>
    <property type="project" value="UniProtKB-SubCell"/>
</dbReference>
<comment type="caution">
    <text evidence="15">The sequence shown here is derived from an EMBL/GenBank/DDBJ whole genome shotgun (WGS) entry which is preliminary data.</text>
</comment>
<dbReference type="OrthoDB" id="9774146at2"/>
<evidence type="ECO:0000256" key="2">
    <source>
        <dbReference type="ARBA" id="ARBA00007367"/>
    </source>
</evidence>
<feature type="transmembrane region" description="Helical" evidence="13">
    <location>
        <begin position="268"/>
        <end position="289"/>
    </location>
</feature>
<feature type="transmembrane region" description="Helical" evidence="13">
    <location>
        <begin position="6"/>
        <end position="24"/>
    </location>
</feature>
<protein>
    <submittedName>
        <fullName evidence="15">Monovalent cation:H+ antiporter, CPA1 family</fullName>
    </submittedName>
</protein>
<dbReference type="InterPro" id="IPR006153">
    <property type="entry name" value="Cation/H_exchanger_TM"/>
</dbReference>
<keyword evidence="7 13" id="KW-1133">Transmembrane helix</keyword>
<accession>A0A2S8SPS4</accession>
<evidence type="ECO:0000256" key="8">
    <source>
        <dbReference type="ARBA" id="ARBA00023053"/>
    </source>
</evidence>